<feature type="binding site" evidence="1">
    <location>
        <position position="63"/>
    </location>
    <ligand>
        <name>Mg(2+)</name>
        <dbReference type="ChEBI" id="CHEBI:18420"/>
        <label>1</label>
    </ligand>
</feature>
<dbReference type="EMBL" id="DQZR01000144">
    <property type="protein sequence ID" value="HDM36290.1"/>
    <property type="molecule type" value="Genomic_DNA"/>
</dbReference>
<feature type="binding site" evidence="1">
    <location>
        <position position="61"/>
    </location>
    <ligand>
        <name>Mg(2+)</name>
        <dbReference type="ChEBI" id="CHEBI:18420"/>
        <label>4</label>
    </ligand>
</feature>
<dbReference type="UniPathway" id="UPA00060">
    <property type="reaction ID" value="UER00142"/>
</dbReference>
<gene>
    <name evidence="1 4" type="primary">thiL</name>
    <name evidence="4" type="ORF">ENG09_03425</name>
</gene>
<evidence type="ECO:0000256" key="1">
    <source>
        <dbReference type="HAMAP-Rule" id="MF_02128"/>
    </source>
</evidence>
<dbReference type="SUPFAM" id="SSF55326">
    <property type="entry name" value="PurM N-terminal domain-like"/>
    <property type="match status" value="1"/>
</dbReference>
<feature type="domain" description="PurM-like C-terminal" evidence="3">
    <location>
        <begin position="168"/>
        <end position="317"/>
    </location>
</feature>
<keyword evidence="1" id="KW-0547">Nucleotide-binding</keyword>
<dbReference type="InterPro" id="IPR010918">
    <property type="entry name" value="PurM-like_C_dom"/>
</dbReference>
<keyword evidence="1 4" id="KW-0808">Transferase</keyword>
<dbReference type="GO" id="GO:0009228">
    <property type="term" value="P:thiamine biosynthetic process"/>
    <property type="evidence" value="ECO:0007669"/>
    <property type="project" value="UniProtKB-KW"/>
</dbReference>
<feature type="binding site" evidence="1">
    <location>
        <position position="164"/>
    </location>
    <ligand>
        <name>ATP</name>
        <dbReference type="ChEBI" id="CHEBI:30616"/>
    </ligand>
</feature>
<dbReference type="Pfam" id="PF00586">
    <property type="entry name" value="AIRS"/>
    <property type="match status" value="1"/>
</dbReference>
<dbReference type="SUPFAM" id="SSF56042">
    <property type="entry name" value="PurM C-terminal domain-like"/>
    <property type="match status" value="1"/>
</dbReference>
<dbReference type="GO" id="GO:0009030">
    <property type="term" value="F:thiamine-phosphate kinase activity"/>
    <property type="evidence" value="ECO:0007669"/>
    <property type="project" value="UniProtKB-UniRule"/>
</dbReference>
<comment type="pathway">
    <text evidence="1">Cofactor biosynthesis; thiamine diphosphate biosynthesis; thiamine diphosphate from thiamine phosphate: step 1/1.</text>
</comment>
<evidence type="ECO:0000259" key="2">
    <source>
        <dbReference type="Pfam" id="PF00586"/>
    </source>
</evidence>
<evidence type="ECO:0000259" key="3">
    <source>
        <dbReference type="Pfam" id="PF02769"/>
    </source>
</evidence>
<dbReference type="Gene3D" id="3.30.1330.10">
    <property type="entry name" value="PurM-like, N-terminal domain"/>
    <property type="match status" value="1"/>
</dbReference>
<dbReference type="CDD" id="cd02194">
    <property type="entry name" value="ThiL"/>
    <property type="match status" value="1"/>
</dbReference>
<feature type="binding site" evidence="1">
    <location>
        <position position="91"/>
    </location>
    <ligand>
        <name>Mg(2+)</name>
        <dbReference type="ChEBI" id="CHEBI:18420"/>
        <label>3</label>
    </ligand>
</feature>
<dbReference type="GO" id="GO:0009229">
    <property type="term" value="P:thiamine diphosphate biosynthetic process"/>
    <property type="evidence" value="ECO:0007669"/>
    <property type="project" value="UniProtKB-UniRule"/>
</dbReference>
<comment type="catalytic activity">
    <reaction evidence="1">
        <text>thiamine phosphate + ATP = thiamine diphosphate + ADP</text>
        <dbReference type="Rhea" id="RHEA:15913"/>
        <dbReference type="ChEBI" id="CHEBI:30616"/>
        <dbReference type="ChEBI" id="CHEBI:37575"/>
        <dbReference type="ChEBI" id="CHEBI:58937"/>
        <dbReference type="ChEBI" id="CHEBI:456216"/>
        <dbReference type="EC" id="2.7.4.16"/>
    </reaction>
</comment>
<dbReference type="PIRSF" id="PIRSF005303">
    <property type="entry name" value="Thiam_monoph_kin"/>
    <property type="match status" value="1"/>
</dbReference>
<name>A0A7C0X0X4_9EURY</name>
<evidence type="ECO:0000313" key="4">
    <source>
        <dbReference type="EMBL" id="HDM36290.1"/>
    </source>
</evidence>
<dbReference type="GO" id="GO:0005524">
    <property type="term" value="F:ATP binding"/>
    <property type="evidence" value="ECO:0007669"/>
    <property type="project" value="UniProtKB-UniRule"/>
</dbReference>
<keyword evidence="1" id="KW-0460">Magnesium</keyword>
<feature type="binding site" evidence="1">
    <location>
        <position position="63"/>
    </location>
    <ligand>
        <name>Mg(2+)</name>
        <dbReference type="ChEBI" id="CHEBI:18420"/>
        <label>2</label>
    </ligand>
</feature>
<feature type="binding site" evidence="1">
    <location>
        <position position="139"/>
    </location>
    <ligand>
        <name>Mg(2+)</name>
        <dbReference type="ChEBI" id="CHEBI:18420"/>
        <label>1</label>
    </ligand>
</feature>
<dbReference type="InterPro" id="IPR016188">
    <property type="entry name" value="PurM-like_N"/>
</dbReference>
<feature type="binding site" evidence="1">
    <location>
        <position position="232"/>
    </location>
    <ligand>
        <name>Mg(2+)</name>
        <dbReference type="ChEBI" id="CHEBI:18420"/>
        <label>5</label>
    </ligand>
</feature>
<feature type="binding site" evidence="1">
    <location>
        <position position="231"/>
    </location>
    <ligand>
        <name>ATP</name>
        <dbReference type="ChEBI" id="CHEBI:30616"/>
    </ligand>
</feature>
<feature type="domain" description="PurM-like N-terminal" evidence="2">
    <location>
        <begin position="46"/>
        <end position="156"/>
    </location>
</feature>
<feature type="binding site" evidence="1">
    <location>
        <position position="229"/>
    </location>
    <ligand>
        <name>Mg(2+)</name>
        <dbReference type="ChEBI" id="CHEBI:18420"/>
        <label>3</label>
    </ligand>
</feature>
<protein>
    <recommendedName>
        <fullName evidence="1">Thiamine-monophosphate kinase</fullName>
        <shortName evidence="1">TMP kinase</shortName>
        <shortName evidence="1">Thiamine-phosphate kinase</shortName>
        <ecNumber evidence="1">2.7.4.16</ecNumber>
    </recommendedName>
</protein>
<dbReference type="Gene3D" id="3.90.650.10">
    <property type="entry name" value="PurM-like C-terminal domain"/>
    <property type="match status" value="1"/>
</dbReference>
<dbReference type="Proteomes" id="UP000885863">
    <property type="component" value="Unassembled WGS sequence"/>
</dbReference>
<keyword evidence="1" id="KW-0784">Thiamine biosynthesis</keyword>
<feature type="binding site" evidence="1">
    <location>
        <begin position="138"/>
        <end position="139"/>
    </location>
    <ligand>
        <name>ATP</name>
        <dbReference type="ChEBI" id="CHEBI:30616"/>
    </ligand>
</feature>
<feature type="binding site" evidence="1">
    <location>
        <position position="91"/>
    </location>
    <ligand>
        <name>Mg(2+)</name>
        <dbReference type="ChEBI" id="CHEBI:18420"/>
        <label>4</label>
    </ligand>
</feature>
<comment type="function">
    <text evidence="1">Catalyzes the ATP-dependent phosphorylation of thiamine-monophosphate (TMP) to form thiamine-pyrophosphate (TPP), the active form of vitamin B1.</text>
</comment>
<dbReference type="PANTHER" id="PTHR30270:SF3">
    <property type="entry name" value="THIAMINE-MONOPHOSPHATE KINASE"/>
    <property type="match status" value="1"/>
</dbReference>
<dbReference type="PANTHER" id="PTHR30270">
    <property type="entry name" value="THIAMINE-MONOPHOSPHATE KINASE"/>
    <property type="match status" value="1"/>
</dbReference>
<dbReference type="InterPro" id="IPR036676">
    <property type="entry name" value="PurM-like_C_sf"/>
</dbReference>
<accession>A0A7C0X0X4</accession>
<dbReference type="GO" id="GO:0000287">
    <property type="term" value="F:magnesium ion binding"/>
    <property type="evidence" value="ECO:0007669"/>
    <property type="project" value="UniProtKB-UniRule"/>
</dbReference>
<organism evidence="4">
    <name type="scientific">Candidatus Syntropharchaeum butanivorans</name>
    <dbReference type="NCBI Taxonomy" id="1839936"/>
    <lineage>
        <taxon>Archaea</taxon>
        <taxon>Methanobacteriati</taxon>
        <taxon>Methanobacteriota</taxon>
        <taxon>Stenosarchaea group</taxon>
        <taxon>Methanomicrobia</taxon>
        <taxon>Methanosarcinales</taxon>
        <taxon>ANME-2 cluster</taxon>
        <taxon>Candidatus Syntropharchaeum</taxon>
    </lineage>
</organism>
<feature type="binding site" evidence="1">
    <location>
        <position position="323"/>
    </location>
    <ligand>
        <name>substrate</name>
    </ligand>
</feature>
<dbReference type="AlphaFoldDB" id="A0A7C0X0X4"/>
<feature type="binding site" evidence="1">
    <location>
        <position position="91"/>
    </location>
    <ligand>
        <name>Mg(2+)</name>
        <dbReference type="ChEBI" id="CHEBI:18420"/>
        <label>2</label>
    </ligand>
</feature>
<keyword evidence="1 4" id="KW-0418">Kinase</keyword>
<comment type="similarity">
    <text evidence="1">Belongs to the thiamine-monophosphate kinase family.</text>
</comment>
<feature type="binding site" evidence="1">
    <location>
        <position position="62"/>
    </location>
    <ligand>
        <name>Mg(2+)</name>
        <dbReference type="ChEBI" id="CHEBI:18420"/>
        <label>1</label>
    </ligand>
</feature>
<sequence length="330" mass="35706">MAPQPRSGSMQQNHLGGEGLLNGLLRDIGERRLIELVSSYFETQEEDCAVVELGGECLLLTSDMLHEKSDFPPQMTPYQMGWSLVAVNLSDIAAMGGEPLFMVDAIGVPPEFSVESFKELLSGIHSCALRFGLGVLGGDLDAHDEITLTGFVLGVAREGRVIRRSGAKVGDFLCITGHLGSAGGGLRLIEREKDVDLSDPLVKALFEPVPRVKEGLKLSGSGFVTSMTDISDGLSVSLADLSRASHVGFEIDWERIPVRSELFKVVEDTDDLRSLLLSAGGDYELLFTVMPEGVNELRQVVDFTVIGRVVEKNAGERVVPSGYDHFKVEG</sequence>
<feature type="binding site" evidence="1">
    <location>
        <position position="47"/>
    </location>
    <ligand>
        <name>Mg(2+)</name>
        <dbReference type="ChEBI" id="CHEBI:18420"/>
        <label>3</label>
    </ligand>
</feature>
<keyword evidence="1" id="KW-0479">Metal-binding</keyword>
<feature type="binding site" evidence="1">
    <location>
        <position position="47"/>
    </location>
    <ligand>
        <name>Mg(2+)</name>
        <dbReference type="ChEBI" id="CHEBI:18420"/>
        <label>4</label>
    </ligand>
</feature>
<comment type="caution">
    <text evidence="1">Lacks conserved residue(s) required for the propagation of feature annotation.</text>
</comment>
<dbReference type="Pfam" id="PF02769">
    <property type="entry name" value="AIRS_C"/>
    <property type="match status" value="1"/>
</dbReference>
<dbReference type="InterPro" id="IPR036921">
    <property type="entry name" value="PurM-like_N_sf"/>
</dbReference>
<comment type="caution">
    <text evidence="4">The sequence shown here is derived from an EMBL/GenBank/DDBJ whole genome shotgun (WGS) entry which is preliminary data.</text>
</comment>
<dbReference type="NCBIfam" id="TIGR01379">
    <property type="entry name" value="thiL"/>
    <property type="match status" value="1"/>
</dbReference>
<reference evidence="4" key="1">
    <citation type="journal article" date="2020" name="mSystems">
        <title>Genome- and Community-Level Interaction Insights into Carbon Utilization and Element Cycling Functions of Hydrothermarchaeota in Hydrothermal Sediment.</title>
        <authorList>
            <person name="Zhou Z."/>
            <person name="Liu Y."/>
            <person name="Xu W."/>
            <person name="Pan J."/>
            <person name="Luo Z.H."/>
            <person name="Li M."/>
        </authorList>
    </citation>
    <scope>NUCLEOTIDE SEQUENCE [LARGE SCALE GENOMIC DNA]</scope>
    <source>
        <strain evidence="4">HyVt-185</strain>
    </source>
</reference>
<comment type="miscellaneous">
    <text evidence="1">Reaction mechanism of ThiL seems to utilize a direct, inline transfer of the gamma-phosphate of ATP to TMP rather than a phosphorylated enzyme intermediate.</text>
</comment>
<dbReference type="EC" id="2.7.4.16" evidence="1"/>
<dbReference type="HAMAP" id="MF_02128">
    <property type="entry name" value="TMP_kinase"/>
    <property type="match status" value="1"/>
</dbReference>
<dbReference type="InterPro" id="IPR006283">
    <property type="entry name" value="ThiL-like"/>
</dbReference>
<proteinExistence type="inferred from homology"/>
<feature type="binding site" evidence="1">
    <location>
        <position position="70"/>
    </location>
    <ligand>
        <name>substrate</name>
    </ligand>
</feature>
<keyword evidence="1" id="KW-0067">ATP-binding</keyword>